<dbReference type="EMBL" id="JADGLW010000002">
    <property type="protein sequence ID" value="MBF0753173.1"/>
    <property type="molecule type" value="Genomic_DNA"/>
</dbReference>
<dbReference type="Gene3D" id="3.60.110.10">
    <property type="entry name" value="Carbon-nitrogen hydrolase"/>
    <property type="match status" value="1"/>
</dbReference>
<evidence type="ECO:0000313" key="2">
    <source>
        <dbReference type="Proteomes" id="UP000647980"/>
    </source>
</evidence>
<protein>
    <recommendedName>
        <fullName evidence="3">CN hydrolase domain-containing protein</fullName>
    </recommendedName>
</protein>
<evidence type="ECO:0008006" key="3">
    <source>
        <dbReference type="Google" id="ProtNLM"/>
    </source>
</evidence>
<comment type="caution">
    <text evidence="1">The sequence shown here is derived from an EMBL/GenBank/DDBJ whole genome shotgun (WGS) entry which is preliminary data.</text>
</comment>
<keyword evidence="2" id="KW-1185">Reference proteome</keyword>
<dbReference type="SUPFAM" id="SSF56317">
    <property type="entry name" value="Carbon-nitrogen hydrolase"/>
    <property type="match status" value="1"/>
</dbReference>
<organism evidence="1 2">
    <name type="scientific">Jeotgalicoccus nanhaiensis</name>
    <dbReference type="NCBI Taxonomy" id="568603"/>
    <lineage>
        <taxon>Bacteria</taxon>
        <taxon>Bacillati</taxon>
        <taxon>Bacillota</taxon>
        <taxon>Bacilli</taxon>
        <taxon>Bacillales</taxon>
        <taxon>Staphylococcaceae</taxon>
        <taxon>Jeotgalicoccus</taxon>
    </lineage>
</organism>
<sequence length="82" mass="9173">MNVRSTLLIPDELTLGGSCIVNPLGEFIVEPVIGKEEILYADLDLARIPEAPFDFDGVGHYSRPDIFQLSVNEKKQTNVNWN</sequence>
<accession>A0ABR9XX26</accession>
<name>A0ABR9XX26_9STAP</name>
<reference evidence="1 2" key="1">
    <citation type="submission" date="2020-10" db="EMBL/GenBank/DDBJ databases">
        <title>Mouse Oral microbiota.</title>
        <authorList>
            <person name="Joseph S."/>
            <person name="Aduse-Opoku J."/>
        </authorList>
    </citation>
    <scope>NUCLEOTIDE SEQUENCE [LARGE SCALE GENOMIC DNA]</scope>
    <source>
        <strain evidence="1 2">19428wE5_W307</strain>
    </source>
</reference>
<dbReference type="Proteomes" id="UP000647980">
    <property type="component" value="Unassembled WGS sequence"/>
</dbReference>
<dbReference type="PANTHER" id="PTHR46044">
    <property type="entry name" value="NITRILASE"/>
    <property type="match status" value="1"/>
</dbReference>
<dbReference type="PANTHER" id="PTHR46044:SF1">
    <property type="entry name" value="CN HYDROLASE DOMAIN-CONTAINING PROTEIN"/>
    <property type="match status" value="1"/>
</dbReference>
<gene>
    <name evidence="1" type="ORF">IR135_02730</name>
</gene>
<dbReference type="InterPro" id="IPR044149">
    <property type="entry name" value="Nitrilases_CHs"/>
</dbReference>
<evidence type="ECO:0000313" key="1">
    <source>
        <dbReference type="EMBL" id="MBF0753173.1"/>
    </source>
</evidence>
<dbReference type="InterPro" id="IPR036526">
    <property type="entry name" value="C-N_Hydrolase_sf"/>
</dbReference>
<proteinExistence type="predicted"/>